<accession>A0A6I1MMV9</accession>
<reference evidence="1 2" key="1">
    <citation type="submission" date="2019-10" db="EMBL/GenBank/DDBJ databases">
        <title>The Genome Sequence of Clostridium tarantellae Isolated from Fish Brain.</title>
        <authorList>
            <person name="Bano L."/>
            <person name="Kiel M."/>
            <person name="Sales G."/>
            <person name="Doxey A.C."/>
            <person name="Mansfield M.J."/>
            <person name="Schiavone M."/>
            <person name="Rossetto O."/>
            <person name="Pirazzini M."/>
            <person name="Dobrindt U."/>
            <person name="Montecucco C."/>
        </authorList>
    </citation>
    <scope>NUCLEOTIDE SEQUENCE [LARGE SCALE GENOMIC DNA]</scope>
    <source>
        <strain evidence="1 2">DSM 3997</strain>
    </source>
</reference>
<protein>
    <submittedName>
        <fullName evidence="1">Uncharacterized protein</fullName>
    </submittedName>
</protein>
<gene>
    <name evidence="1" type="ORF">GBZ86_08560</name>
</gene>
<dbReference type="RefSeq" id="WP_152889655.1">
    <property type="nucleotide sequence ID" value="NZ_WHJC01000108.1"/>
</dbReference>
<dbReference type="Proteomes" id="UP000430345">
    <property type="component" value="Unassembled WGS sequence"/>
</dbReference>
<dbReference type="AlphaFoldDB" id="A0A6I1MMV9"/>
<comment type="caution">
    <text evidence="1">The sequence shown here is derived from an EMBL/GenBank/DDBJ whole genome shotgun (WGS) entry which is preliminary data.</text>
</comment>
<proteinExistence type="predicted"/>
<evidence type="ECO:0000313" key="1">
    <source>
        <dbReference type="EMBL" id="MPQ43808.1"/>
    </source>
</evidence>
<organism evidence="1 2">
    <name type="scientific">Clostridium tarantellae</name>
    <dbReference type="NCBI Taxonomy" id="39493"/>
    <lineage>
        <taxon>Bacteria</taxon>
        <taxon>Bacillati</taxon>
        <taxon>Bacillota</taxon>
        <taxon>Clostridia</taxon>
        <taxon>Eubacteriales</taxon>
        <taxon>Clostridiaceae</taxon>
        <taxon>Clostridium</taxon>
    </lineage>
</organism>
<evidence type="ECO:0000313" key="2">
    <source>
        <dbReference type="Proteomes" id="UP000430345"/>
    </source>
</evidence>
<sequence length="59" mass="6807">MSIIKIISPVDILNFTGYFFYSLGNYNLKNLWITLIKVPKAVCEADFFISYLVTTILKL</sequence>
<name>A0A6I1MMV9_9CLOT</name>
<keyword evidence="2" id="KW-1185">Reference proteome</keyword>
<dbReference type="EMBL" id="WHJC01000108">
    <property type="protein sequence ID" value="MPQ43808.1"/>
    <property type="molecule type" value="Genomic_DNA"/>
</dbReference>